<dbReference type="EMBL" id="JAUEPR010000141">
    <property type="protein sequence ID" value="KAK0461537.1"/>
    <property type="molecule type" value="Genomic_DNA"/>
</dbReference>
<keyword evidence="2" id="KW-1185">Reference proteome</keyword>
<dbReference type="InterPro" id="IPR041078">
    <property type="entry name" value="Plavaka"/>
</dbReference>
<comment type="caution">
    <text evidence="1">The sequence shown here is derived from an EMBL/GenBank/DDBJ whole genome shotgun (WGS) entry which is preliminary data.</text>
</comment>
<dbReference type="Proteomes" id="UP001175227">
    <property type="component" value="Unassembled WGS sequence"/>
</dbReference>
<proteinExistence type="predicted"/>
<organism evidence="1 2">
    <name type="scientific">Armillaria novae-zelandiae</name>
    <dbReference type="NCBI Taxonomy" id="153914"/>
    <lineage>
        <taxon>Eukaryota</taxon>
        <taxon>Fungi</taxon>
        <taxon>Dikarya</taxon>
        <taxon>Basidiomycota</taxon>
        <taxon>Agaricomycotina</taxon>
        <taxon>Agaricomycetes</taxon>
        <taxon>Agaricomycetidae</taxon>
        <taxon>Agaricales</taxon>
        <taxon>Marasmiineae</taxon>
        <taxon>Physalacriaceae</taxon>
        <taxon>Armillaria</taxon>
    </lineage>
</organism>
<dbReference type="Pfam" id="PF18759">
    <property type="entry name" value="Plavaka"/>
    <property type="match status" value="1"/>
</dbReference>
<accession>A0AA39N9J4</accession>
<name>A0AA39N9J4_9AGAR</name>
<evidence type="ECO:0000313" key="1">
    <source>
        <dbReference type="EMBL" id="KAK0461537.1"/>
    </source>
</evidence>
<evidence type="ECO:0000313" key="2">
    <source>
        <dbReference type="Proteomes" id="UP001175227"/>
    </source>
</evidence>
<sequence>MKMPKTIFCCQVCQYQTWSSPDMENHYSQTKCYTRLDEILARAEKCPKHKYNPALSNEPSSPESTYELAPIPTELHIFPNMDAGSSSALLPHKRTWIEDVEDEDNIPQCEYYIEDFPWPAGDLIIERGVMPLFFELLHCEKAEKDEVMWAPFHSREEWELVWWLMCSGISQKEMDTFLKLDTIKNNVSLSFNNRRKVFQTIDKLLMGPEWTCKVFELQGDLLDENKWPKIEEVELWKHDPVSCIQELMGDACFKKHMRYVPKHVYLDNEHHSRVYNEIASADWWWKVQKLLPKGIIVVPVIISSDKTQLSCFSGNNQAGNKGVKMLYADGQTRLVHPILAAYVTDYPEQCLVRCCIENRCPKCLAKADKLGDLKVSLPSSEGLDPEKFTNWRLCLVNLFWADLPYCDIFLCFTPDILHQLYKSAFKDHLVKWTTAAVNKLEVDHHFQAMMHHPSLQYFKKGVSLVFQWTHNKHKNMEKKKNILIGYCRAVLDFIYYAHYEEHTTESLQKLEEAWHTFHDHKAVFIEQGICKHFNIPKIHSMTHYASTIHSHGSAGYIKQMTAWMSRCEAVKKFQRFLQYFIDEYTDSEDWEDQKRDDKEEEEVEADNNNAYIDAPLTFGESVYSIPKVPAYTNITIDHLQIKFKASEFVYAMEAFLHEHKLLKPDYWDAMPAMYLVYKQFQVHIPPTPEVLQSVPINPICATLPEPSHNHRKAILAHFDTVLARKESMSSGPTRCVLCIIYPSSCLPVAQVCAIFDLLAELGYYPWPLAYVEWFMPLCNIDEVTGIAVIVPITYITCTCHLTPYFGCSITPHYTSNSVLDTCSTFHINLYLWHINFALLCDNCIIE</sequence>
<reference evidence="1" key="1">
    <citation type="submission" date="2023-06" db="EMBL/GenBank/DDBJ databases">
        <authorList>
            <consortium name="Lawrence Berkeley National Laboratory"/>
            <person name="Ahrendt S."/>
            <person name="Sahu N."/>
            <person name="Indic B."/>
            <person name="Wong-Bajracharya J."/>
            <person name="Merenyi Z."/>
            <person name="Ke H.-M."/>
            <person name="Monk M."/>
            <person name="Kocsube S."/>
            <person name="Drula E."/>
            <person name="Lipzen A."/>
            <person name="Balint B."/>
            <person name="Henrissat B."/>
            <person name="Andreopoulos B."/>
            <person name="Martin F.M."/>
            <person name="Harder C.B."/>
            <person name="Rigling D."/>
            <person name="Ford K.L."/>
            <person name="Foster G.D."/>
            <person name="Pangilinan J."/>
            <person name="Papanicolaou A."/>
            <person name="Barry K."/>
            <person name="LaButti K."/>
            <person name="Viragh M."/>
            <person name="Koriabine M."/>
            <person name="Yan M."/>
            <person name="Riley R."/>
            <person name="Champramary S."/>
            <person name="Plett K.L."/>
            <person name="Tsai I.J."/>
            <person name="Slot J."/>
            <person name="Sipos G."/>
            <person name="Plett J."/>
            <person name="Nagy L.G."/>
            <person name="Grigoriev I.V."/>
        </authorList>
    </citation>
    <scope>NUCLEOTIDE SEQUENCE</scope>
    <source>
        <strain evidence="1">ICMP 16352</strain>
    </source>
</reference>
<gene>
    <name evidence="1" type="ORF">IW261DRAFT_1554347</name>
</gene>
<dbReference type="AlphaFoldDB" id="A0AA39N9J4"/>
<protein>
    <submittedName>
        <fullName evidence="1">Uncharacterized protein</fullName>
    </submittedName>
</protein>